<evidence type="ECO:0000256" key="10">
    <source>
        <dbReference type="ARBA" id="ARBA00023136"/>
    </source>
</evidence>
<feature type="transmembrane region" description="Helical" evidence="14">
    <location>
        <begin position="180"/>
        <end position="200"/>
    </location>
</feature>
<dbReference type="SUPFAM" id="SSF81324">
    <property type="entry name" value="Voltage-gated potassium channels"/>
    <property type="match status" value="2"/>
</dbReference>
<proteinExistence type="inferred from homology"/>
<evidence type="ECO:0000259" key="15">
    <source>
        <dbReference type="Pfam" id="PF07885"/>
    </source>
</evidence>
<sequence length="272" mass="30636">MDHNVRLALLVVLLFVYLFICAGMFHALEPWVDAWWLKDSNLTDAAREFYRNYTENRNATAPFPIVPRSYFESFFYMVSVITTIGYGHIVPVTTFAKVFTAVCANFGIPLVIYILAIFGSKVSDLVLAGEDRFLRGVPGPYGRRTVTVMLVELFGLFFILMIPGAIFAQLEDWSFGDGMWYAFVSVTTIGFGDLVSGQRYAGVEADPNLPAFNFYILCKFCYILVGMTWVGTLWYLIADVLPPVRPEGQQVQKEEDPEPEQVPRGTLLANQA</sequence>
<evidence type="ECO:0000256" key="1">
    <source>
        <dbReference type="ARBA" id="ARBA00004141"/>
    </source>
</evidence>
<gene>
    <name evidence="16" type="primary">KCNK9</name>
    <name evidence="16" type="ORF">BLAG_LOCUS12352</name>
</gene>
<dbReference type="GO" id="GO:0030322">
    <property type="term" value="P:stabilization of membrane potential"/>
    <property type="evidence" value="ECO:0007669"/>
    <property type="project" value="TreeGrafter"/>
</dbReference>
<dbReference type="PANTHER" id="PTHR11003:SF330">
    <property type="entry name" value="POTASSIUM CHANNEL DOMAIN-CONTAINING PROTEIN"/>
    <property type="match status" value="1"/>
</dbReference>
<dbReference type="Proteomes" id="UP000838412">
    <property type="component" value="Chromosome 19"/>
</dbReference>
<keyword evidence="3 12" id="KW-0813">Transport</keyword>
<dbReference type="EMBL" id="OV696704">
    <property type="protein sequence ID" value="CAH1252215.1"/>
    <property type="molecule type" value="Genomic_DNA"/>
</dbReference>
<evidence type="ECO:0000256" key="8">
    <source>
        <dbReference type="ARBA" id="ARBA00022989"/>
    </source>
</evidence>
<dbReference type="GO" id="GO:0022841">
    <property type="term" value="F:potassium ion leak channel activity"/>
    <property type="evidence" value="ECO:0007669"/>
    <property type="project" value="TreeGrafter"/>
</dbReference>
<feature type="domain" description="Potassium channel" evidence="15">
    <location>
        <begin position="69"/>
        <end position="122"/>
    </location>
</feature>
<comment type="subcellular location">
    <subcellularLocation>
        <location evidence="1">Membrane</location>
        <topology evidence="1">Multi-pass membrane protein</topology>
    </subcellularLocation>
</comment>
<evidence type="ECO:0000313" key="17">
    <source>
        <dbReference type="Proteomes" id="UP000838412"/>
    </source>
</evidence>
<reference evidence="16" key="1">
    <citation type="submission" date="2022-01" db="EMBL/GenBank/DDBJ databases">
        <authorList>
            <person name="Braso-Vives M."/>
        </authorList>
    </citation>
    <scope>NUCLEOTIDE SEQUENCE</scope>
</reference>
<evidence type="ECO:0000256" key="2">
    <source>
        <dbReference type="ARBA" id="ARBA00006666"/>
    </source>
</evidence>
<dbReference type="InterPro" id="IPR013099">
    <property type="entry name" value="K_chnl_dom"/>
</dbReference>
<dbReference type="PANTHER" id="PTHR11003">
    <property type="entry name" value="POTASSIUM CHANNEL, SUBFAMILY K"/>
    <property type="match status" value="1"/>
</dbReference>
<evidence type="ECO:0000256" key="5">
    <source>
        <dbReference type="ARBA" id="ARBA00022692"/>
    </source>
</evidence>
<evidence type="ECO:0000256" key="11">
    <source>
        <dbReference type="ARBA" id="ARBA00023303"/>
    </source>
</evidence>
<feature type="region of interest" description="Disordered" evidence="13">
    <location>
        <begin position="247"/>
        <end position="272"/>
    </location>
</feature>
<dbReference type="GO" id="GO:0015271">
    <property type="term" value="F:outward rectifier potassium channel activity"/>
    <property type="evidence" value="ECO:0007669"/>
    <property type="project" value="TreeGrafter"/>
</dbReference>
<dbReference type="PRINTS" id="PR01095">
    <property type="entry name" value="TASKCHANNEL"/>
</dbReference>
<evidence type="ECO:0000256" key="9">
    <source>
        <dbReference type="ARBA" id="ARBA00023065"/>
    </source>
</evidence>
<evidence type="ECO:0000256" key="7">
    <source>
        <dbReference type="ARBA" id="ARBA00022958"/>
    </source>
</evidence>
<feature type="transmembrane region" description="Helical" evidence="14">
    <location>
        <begin position="146"/>
        <end position="168"/>
    </location>
</feature>
<feature type="transmembrane region" description="Helical" evidence="14">
    <location>
        <begin position="98"/>
        <end position="118"/>
    </location>
</feature>
<dbReference type="Gene3D" id="1.10.287.70">
    <property type="match status" value="1"/>
</dbReference>
<keyword evidence="11 12" id="KW-0407">Ion channel</keyword>
<dbReference type="InterPro" id="IPR003280">
    <property type="entry name" value="2pore_dom_K_chnl"/>
</dbReference>
<comment type="similarity">
    <text evidence="2 12">Belongs to the two pore domain potassium channel (TC 1.A.1.8) family.</text>
</comment>
<keyword evidence="8 14" id="KW-1133">Transmembrane helix</keyword>
<evidence type="ECO:0000256" key="13">
    <source>
        <dbReference type="SAM" id="MobiDB-lite"/>
    </source>
</evidence>
<evidence type="ECO:0000313" key="16">
    <source>
        <dbReference type="EMBL" id="CAH1252215.1"/>
    </source>
</evidence>
<dbReference type="OrthoDB" id="297496at2759"/>
<feature type="transmembrane region" description="Helical" evidence="14">
    <location>
        <begin position="7"/>
        <end position="28"/>
    </location>
</feature>
<name>A0A8K0EGG1_BRALA</name>
<keyword evidence="4" id="KW-0633">Potassium transport</keyword>
<keyword evidence="10 14" id="KW-0472">Membrane</keyword>
<evidence type="ECO:0000256" key="12">
    <source>
        <dbReference type="RuleBase" id="RU003857"/>
    </source>
</evidence>
<feature type="transmembrane region" description="Helical" evidence="14">
    <location>
        <begin position="73"/>
        <end position="91"/>
    </location>
</feature>
<dbReference type="InterPro" id="IPR003092">
    <property type="entry name" value="2pore_dom_K_chnl_TASK"/>
</dbReference>
<dbReference type="PRINTS" id="PR01333">
    <property type="entry name" value="2POREKCHANEL"/>
</dbReference>
<evidence type="ECO:0000256" key="3">
    <source>
        <dbReference type="ARBA" id="ARBA00022448"/>
    </source>
</evidence>
<keyword evidence="17" id="KW-1185">Reference proteome</keyword>
<dbReference type="GO" id="GO:0005886">
    <property type="term" value="C:plasma membrane"/>
    <property type="evidence" value="ECO:0007669"/>
    <property type="project" value="TreeGrafter"/>
</dbReference>
<feature type="domain" description="Potassium channel" evidence="15">
    <location>
        <begin position="155"/>
        <end position="240"/>
    </location>
</feature>
<organism evidence="16 17">
    <name type="scientific">Branchiostoma lanceolatum</name>
    <name type="common">Common lancelet</name>
    <name type="synonym">Amphioxus lanceolatum</name>
    <dbReference type="NCBI Taxonomy" id="7740"/>
    <lineage>
        <taxon>Eukaryota</taxon>
        <taxon>Metazoa</taxon>
        <taxon>Chordata</taxon>
        <taxon>Cephalochordata</taxon>
        <taxon>Leptocardii</taxon>
        <taxon>Amphioxiformes</taxon>
        <taxon>Branchiostomatidae</taxon>
        <taxon>Branchiostoma</taxon>
    </lineage>
</organism>
<dbReference type="Pfam" id="PF07885">
    <property type="entry name" value="Ion_trans_2"/>
    <property type="match status" value="2"/>
</dbReference>
<dbReference type="AlphaFoldDB" id="A0A8K0EGG1"/>
<keyword evidence="9 12" id="KW-0406">Ion transport</keyword>
<protein>
    <submittedName>
        <fullName evidence="16">KCNK9 protein</fullName>
    </submittedName>
</protein>
<feature type="transmembrane region" description="Helical" evidence="14">
    <location>
        <begin position="212"/>
        <end position="237"/>
    </location>
</feature>
<accession>A0A8K0EGG1</accession>
<evidence type="ECO:0000256" key="14">
    <source>
        <dbReference type="SAM" id="Phobius"/>
    </source>
</evidence>
<evidence type="ECO:0000256" key="6">
    <source>
        <dbReference type="ARBA" id="ARBA00022826"/>
    </source>
</evidence>
<keyword evidence="7" id="KW-0630">Potassium</keyword>
<evidence type="ECO:0000256" key="4">
    <source>
        <dbReference type="ARBA" id="ARBA00022538"/>
    </source>
</evidence>
<keyword evidence="5 12" id="KW-0812">Transmembrane</keyword>
<keyword evidence="6" id="KW-0631">Potassium channel</keyword>